<reference evidence="1" key="1">
    <citation type="journal article" date="2015" name="Nature">
        <title>Complex archaea that bridge the gap between prokaryotes and eukaryotes.</title>
        <authorList>
            <person name="Spang A."/>
            <person name="Saw J.H."/>
            <person name="Jorgensen S.L."/>
            <person name="Zaremba-Niedzwiedzka K."/>
            <person name="Martijn J."/>
            <person name="Lind A.E."/>
            <person name="van Eijk R."/>
            <person name="Schleper C."/>
            <person name="Guy L."/>
            <person name="Ettema T.J."/>
        </authorList>
    </citation>
    <scope>NUCLEOTIDE SEQUENCE</scope>
</reference>
<feature type="non-terminal residue" evidence="1">
    <location>
        <position position="53"/>
    </location>
</feature>
<dbReference type="AlphaFoldDB" id="A0A0F8X2V1"/>
<comment type="caution">
    <text evidence="1">The sequence shown here is derived from an EMBL/GenBank/DDBJ whole genome shotgun (WGS) entry which is preliminary data.</text>
</comment>
<organism evidence="1">
    <name type="scientific">marine sediment metagenome</name>
    <dbReference type="NCBI Taxonomy" id="412755"/>
    <lineage>
        <taxon>unclassified sequences</taxon>
        <taxon>metagenomes</taxon>
        <taxon>ecological metagenomes</taxon>
    </lineage>
</organism>
<dbReference type="EMBL" id="LAZR01065618">
    <property type="protein sequence ID" value="KKK55185.1"/>
    <property type="molecule type" value="Genomic_DNA"/>
</dbReference>
<gene>
    <name evidence="1" type="ORF">LCGC14_3077160</name>
</gene>
<accession>A0A0F8X2V1</accession>
<evidence type="ECO:0000313" key="1">
    <source>
        <dbReference type="EMBL" id="KKK55185.1"/>
    </source>
</evidence>
<sequence length="53" mass="6177">MAGWTKADYDSNYRYQVERRMPGGGPPPAEGRPPVYIRYRKLFMQPILASMWA</sequence>
<proteinExistence type="predicted"/>
<name>A0A0F8X2V1_9ZZZZ</name>
<protein>
    <submittedName>
        <fullName evidence="1">Uncharacterized protein</fullName>
    </submittedName>
</protein>